<protein>
    <recommendedName>
        <fullName evidence="4">Aminoglycoside phosphotransferase</fullName>
    </recommendedName>
</protein>
<dbReference type="SUPFAM" id="SSF56112">
    <property type="entry name" value="Protein kinase-like (PK-like)"/>
    <property type="match status" value="1"/>
</dbReference>
<dbReference type="InterPro" id="IPR011009">
    <property type="entry name" value="Kinase-like_dom_sf"/>
</dbReference>
<dbReference type="Gene3D" id="1.10.510.10">
    <property type="entry name" value="Transferase(Phosphotransferase) domain 1"/>
    <property type="match status" value="1"/>
</dbReference>
<proteinExistence type="predicted"/>
<feature type="compositionally biased region" description="Basic and acidic residues" evidence="1">
    <location>
        <begin position="317"/>
        <end position="345"/>
    </location>
</feature>
<evidence type="ECO:0000313" key="2">
    <source>
        <dbReference type="EMBL" id="GID71938.1"/>
    </source>
</evidence>
<dbReference type="Proteomes" id="UP000609879">
    <property type="component" value="Unassembled WGS sequence"/>
</dbReference>
<evidence type="ECO:0000256" key="1">
    <source>
        <dbReference type="SAM" id="MobiDB-lite"/>
    </source>
</evidence>
<reference evidence="2 3" key="1">
    <citation type="submission" date="2021-01" db="EMBL/GenBank/DDBJ databases">
        <title>Whole genome shotgun sequence of Actinoplanes deccanensis NBRC 13994.</title>
        <authorList>
            <person name="Komaki H."/>
            <person name="Tamura T."/>
        </authorList>
    </citation>
    <scope>NUCLEOTIDE SEQUENCE [LARGE SCALE GENOMIC DNA]</scope>
    <source>
        <strain evidence="2 3">NBRC 13994</strain>
    </source>
</reference>
<organism evidence="2 3">
    <name type="scientific">Paractinoplanes deccanensis</name>
    <dbReference type="NCBI Taxonomy" id="113561"/>
    <lineage>
        <taxon>Bacteria</taxon>
        <taxon>Bacillati</taxon>
        <taxon>Actinomycetota</taxon>
        <taxon>Actinomycetes</taxon>
        <taxon>Micromonosporales</taxon>
        <taxon>Micromonosporaceae</taxon>
        <taxon>Paractinoplanes</taxon>
    </lineage>
</organism>
<name>A0ABQ3XW09_9ACTN</name>
<sequence length="345" mass="37087">MDQERRPRLTEAPEAVRAAVERLLGEPVHEERAAAAGFTASVASTVVGIGGRRLFVKAAPVGGGLGEAVEAGAVLAEAVGDLGPRPAGFAAVGAWRVAAYEAIEGEAVTRWTAADEPELLSVMKRMRTVMEPSPVGGTSPYAEAFVPLLGTWQLLSGDGGPRVDHLRGKPLPVEVPVRMLAELESRWLPALAAGTALHHGDLRRDNVMRQPDGRLRVVDWTHLWTAPGWMDLVRLGPDVAACGLDPEKLLRKSPWADAPAGDVNTALAGLAGRAWREGLLPGPARLRHMQREQALHLLRWLEARLNHRKGTCTPGEKSLRSGGHYDAHKDASGHPQRRSDSPKGR</sequence>
<gene>
    <name evidence="2" type="ORF">Ade02nite_05790</name>
</gene>
<evidence type="ECO:0008006" key="4">
    <source>
        <dbReference type="Google" id="ProtNLM"/>
    </source>
</evidence>
<evidence type="ECO:0000313" key="3">
    <source>
        <dbReference type="Proteomes" id="UP000609879"/>
    </source>
</evidence>
<accession>A0ABQ3XW09</accession>
<feature type="region of interest" description="Disordered" evidence="1">
    <location>
        <begin position="310"/>
        <end position="345"/>
    </location>
</feature>
<dbReference type="RefSeq" id="WP_203759908.1">
    <property type="nucleotide sequence ID" value="NZ_BAAABO010000004.1"/>
</dbReference>
<keyword evidence="3" id="KW-1185">Reference proteome</keyword>
<comment type="caution">
    <text evidence="2">The sequence shown here is derived from an EMBL/GenBank/DDBJ whole genome shotgun (WGS) entry which is preliminary data.</text>
</comment>
<dbReference type="EMBL" id="BOMI01000007">
    <property type="protein sequence ID" value="GID71938.1"/>
    <property type="molecule type" value="Genomic_DNA"/>
</dbReference>